<feature type="coiled-coil region" evidence="1">
    <location>
        <begin position="22"/>
        <end position="49"/>
    </location>
</feature>
<dbReference type="Proteomes" id="UP001447188">
    <property type="component" value="Unassembled WGS sequence"/>
</dbReference>
<comment type="caution">
    <text evidence="3">The sequence shown here is derived from an EMBL/GenBank/DDBJ whole genome shotgun (WGS) entry which is preliminary data.</text>
</comment>
<dbReference type="EMBL" id="JBBBZM010000040">
    <property type="protein sequence ID" value="KAL0637025.1"/>
    <property type="molecule type" value="Genomic_DNA"/>
</dbReference>
<sequence length="58" mass="6415">MLSRSTPPPTPDEPSAEPAQKITTRERKLESLRTANQALEGQIAEVQLDTDEGLKKLK</sequence>
<feature type="region of interest" description="Disordered" evidence="2">
    <location>
        <begin position="1"/>
        <end position="22"/>
    </location>
</feature>
<keyword evidence="4" id="KW-1185">Reference proteome</keyword>
<proteinExistence type="predicted"/>
<evidence type="ECO:0000256" key="2">
    <source>
        <dbReference type="SAM" id="MobiDB-lite"/>
    </source>
</evidence>
<organism evidence="3 4">
    <name type="scientific">Discina gigas</name>
    <dbReference type="NCBI Taxonomy" id="1032678"/>
    <lineage>
        <taxon>Eukaryota</taxon>
        <taxon>Fungi</taxon>
        <taxon>Dikarya</taxon>
        <taxon>Ascomycota</taxon>
        <taxon>Pezizomycotina</taxon>
        <taxon>Pezizomycetes</taxon>
        <taxon>Pezizales</taxon>
        <taxon>Discinaceae</taxon>
        <taxon>Discina</taxon>
    </lineage>
</organism>
<name>A0ABR3GM77_9PEZI</name>
<accession>A0ABR3GM77</accession>
<feature type="compositionally biased region" description="Pro residues" evidence="2">
    <location>
        <begin position="1"/>
        <end position="12"/>
    </location>
</feature>
<reference evidence="3 4" key="1">
    <citation type="submission" date="2024-02" db="EMBL/GenBank/DDBJ databases">
        <title>Discinaceae phylogenomics.</title>
        <authorList>
            <person name="Dirks A.C."/>
            <person name="James T.Y."/>
        </authorList>
    </citation>
    <scope>NUCLEOTIDE SEQUENCE [LARGE SCALE GENOMIC DNA]</scope>
    <source>
        <strain evidence="3 4">ACD0624</strain>
    </source>
</reference>
<gene>
    <name evidence="3" type="ORF">Q9L58_004007</name>
</gene>
<evidence type="ECO:0000313" key="3">
    <source>
        <dbReference type="EMBL" id="KAL0637025.1"/>
    </source>
</evidence>
<keyword evidence="1" id="KW-0175">Coiled coil</keyword>
<evidence type="ECO:0000313" key="4">
    <source>
        <dbReference type="Proteomes" id="UP001447188"/>
    </source>
</evidence>
<evidence type="ECO:0000256" key="1">
    <source>
        <dbReference type="SAM" id="Coils"/>
    </source>
</evidence>
<protein>
    <submittedName>
        <fullName evidence="3">Uncharacterized protein</fullName>
    </submittedName>
</protein>